<reference evidence="12" key="1">
    <citation type="submission" date="2020-10" db="EMBL/GenBank/DDBJ databases">
        <authorList>
            <person name="Han B."/>
            <person name="Lu T."/>
            <person name="Zhao Q."/>
            <person name="Huang X."/>
            <person name="Zhao Y."/>
        </authorList>
    </citation>
    <scope>NUCLEOTIDE SEQUENCE</scope>
</reference>
<evidence type="ECO:0000313" key="12">
    <source>
        <dbReference type="EMBL" id="CAD6243746.1"/>
    </source>
</evidence>
<feature type="compositionally biased region" description="Basic and acidic residues" evidence="9">
    <location>
        <begin position="314"/>
        <end position="339"/>
    </location>
</feature>
<dbReference type="PROSITE" id="PS51525">
    <property type="entry name" value="NET"/>
    <property type="match status" value="1"/>
</dbReference>
<dbReference type="PANTHER" id="PTHR46136">
    <property type="entry name" value="TRANSCRIPTION FACTOR GTE8"/>
    <property type="match status" value="1"/>
</dbReference>
<keyword evidence="5" id="KW-0804">Transcription</keyword>
<accession>A0A811PF97</accession>
<keyword evidence="3 8" id="KW-0175">Coiled coil</keyword>
<evidence type="ECO:0008006" key="14">
    <source>
        <dbReference type="Google" id="ProtNLM"/>
    </source>
</evidence>
<evidence type="ECO:0000256" key="4">
    <source>
        <dbReference type="ARBA" id="ARBA00023117"/>
    </source>
</evidence>
<dbReference type="Proteomes" id="UP000604825">
    <property type="component" value="Unassembled WGS sequence"/>
</dbReference>
<keyword evidence="6" id="KW-0539">Nucleus</keyword>
<feature type="compositionally biased region" description="Polar residues" evidence="9">
    <location>
        <begin position="675"/>
        <end position="684"/>
    </location>
</feature>
<dbReference type="InterPro" id="IPR036427">
    <property type="entry name" value="Bromodomain-like_sf"/>
</dbReference>
<proteinExistence type="predicted"/>
<dbReference type="SMART" id="SM00297">
    <property type="entry name" value="BROMO"/>
    <property type="match status" value="1"/>
</dbReference>
<dbReference type="GO" id="GO:0005634">
    <property type="term" value="C:nucleus"/>
    <property type="evidence" value="ECO:0007669"/>
    <property type="project" value="UniProtKB-SubCell"/>
</dbReference>
<feature type="region of interest" description="Disordered" evidence="9">
    <location>
        <begin position="675"/>
        <end position="738"/>
    </location>
</feature>
<protein>
    <recommendedName>
        <fullName evidence="14">Transcription factor GTE8</fullName>
    </recommendedName>
</protein>
<evidence type="ECO:0000259" key="11">
    <source>
        <dbReference type="PROSITE" id="PS51525"/>
    </source>
</evidence>
<feature type="coiled-coil region" evidence="8">
    <location>
        <begin position="613"/>
        <end position="662"/>
    </location>
</feature>
<keyword evidence="2" id="KW-0805">Transcription regulation</keyword>
<feature type="domain" description="NET" evidence="11">
    <location>
        <begin position="326"/>
        <end position="420"/>
    </location>
</feature>
<evidence type="ECO:0000256" key="8">
    <source>
        <dbReference type="SAM" id="Coils"/>
    </source>
</evidence>
<organism evidence="12 13">
    <name type="scientific">Miscanthus lutarioriparius</name>
    <dbReference type="NCBI Taxonomy" id="422564"/>
    <lineage>
        <taxon>Eukaryota</taxon>
        <taxon>Viridiplantae</taxon>
        <taxon>Streptophyta</taxon>
        <taxon>Embryophyta</taxon>
        <taxon>Tracheophyta</taxon>
        <taxon>Spermatophyta</taxon>
        <taxon>Magnoliopsida</taxon>
        <taxon>Liliopsida</taxon>
        <taxon>Poales</taxon>
        <taxon>Poaceae</taxon>
        <taxon>PACMAD clade</taxon>
        <taxon>Panicoideae</taxon>
        <taxon>Andropogonodae</taxon>
        <taxon>Andropogoneae</taxon>
        <taxon>Saccharinae</taxon>
        <taxon>Miscanthus</taxon>
    </lineage>
</organism>
<dbReference type="EMBL" id="CAJGYO010000007">
    <property type="protein sequence ID" value="CAD6243746.1"/>
    <property type="molecule type" value="Genomic_DNA"/>
</dbReference>
<sequence length="738" mass="81132">MVVNAEQICGPLAPGHMTPTVLMEFGQQRPIKRGYEEMAFRGVATAASRGYTETVGESEVAAGSPVRVDSEDSSAPKRKCISLNSDGFDVKREIFVPSKMSSSERRYLRKRFRAELDSVRDLLKKPEFAAPVPLSRAPALSSSAAPRAKKPQKSQRGVTNVIRGAKGRFLPTKPRPEPSTVLSEAAVFKQCEAILKKFMTQKYSHIFNVPVDVVKLQIPDYFDIVKTPMDLGTVQKKLESGSYTSPSDFAADVRLTFNNAMAYNPKGHAVHDMAIQLSKMFESRWRPIEKKLASAATEKHVEVDRADSKRRKTPPVDRSDVSMEGVRQTEPEKPKMTAEEREAFGNCLASISDELPPHIFELLQQCIDSNTDMRSKKEDSSTDMPGDGEIEIDIQAVSDDMLFELKKHVDKYLQEKEQIQQLKSEPSENEAVNVSGLSHSSTNPCKGGEPIEEDVDICGNASPIMLDKDAQIRNSKCGSPSSSSSDSESSSSDSDSGSDSESESEKVGSPGKLAKGTKKPDQLVEQEKSDVISPADANRPADIVGLHGEDSESKPAPGGENSKPDTQVSPDRLLRAALLRSRYADVIVKARGILSQGGDKQEELEKLQKEEKARLLAEGNAAMEARRAEAEAEAKRKRDFEREKARQALQEMERTVEINDNLHLKDLEMLGTATTEHIVSSVDETSPERSQDGMAGYHPGSVNPLEQLGLFIKADDEEDDEEPSSVPSIKEAEEGEIN</sequence>
<dbReference type="AlphaFoldDB" id="A0A811PF97"/>
<evidence type="ECO:0000256" key="1">
    <source>
        <dbReference type="ARBA" id="ARBA00004123"/>
    </source>
</evidence>
<keyword evidence="4 7" id="KW-0103">Bromodomain</keyword>
<dbReference type="SUPFAM" id="SSF47370">
    <property type="entry name" value="Bromodomain"/>
    <property type="match status" value="1"/>
</dbReference>
<name>A0A811PF97_9POAL</name>
<evidence type="ECO:0000313" key="13">
    <source>
        <dbReference type="Proteomes" id="UP000604825"/>
    </source>
</evidence>
<feature type="region of interest" description="Disordered" evidence="9">
    <location>
        <begin position="469"/>
        <end position="573"/>
    </location>
</feature>
<evidence type="ECO:0000256" key="7">
    <source>
        <dbReference type="PROSITE-ProRule" id="PRU00035"/>
    </source>
</evidence>
<evidence type="ECO:0000259" key="10">
    <source>
        <dbReference type="PROSITE" id="PS50014"/>
    </source>
</evidence>
<feature type="compositionally biased region" description="Basic and acidic residues" evidence="9">
    <location>
        <begin position="296"/>
        <end position="307"/>
    </location>
</feature>
<dbReference type="InterPro" id="IPR027353">
    <property type="entry name" value="NET_dom"/>
</dbReference>
<dbReference type="Pfam" id="PF00439">
    <property type="entry name" value="Bromodomain"/>
    <property type="match status" value="1"/>
</dbReference>
<dbReference type="PROSITE" id="PS50014">
    <property type="entry name" value="BROMODOMAIN_2"/>
    <property type="match status" value="1"/>
</dbReference>
<gene>
    <name evidence="12" type="ORF">NCGR_LOCUS28727</name>
</gene>
<comment type="caution">
    <text evidence="12">The sequence shown here is derived from an EMBL/GenBank/DDBJ whole genome shotgun (WGS) entry which is preliminary data.</text>
</comment>
<dbReference type="InterPro" id="IPR037377">
    <property type="entry name" value="GTE_bromo"/>
</dbReference>
<evidence type="ECO:0000256" key="9">
    <source>
        <dbReference type="SAM" id="MobiDB-lite"/>
    </source>
</evidence>
<dbReference type="Gene3D" id="1.20.920.10">
    <property type="entry name" value="Bromodomain-like"/>
    <property type="match status" value="1"/>
</dbReference>
<dbReference type="InterPro" id="IPR038336">
    <property type="entry name" value="NET_sf"/>
</dbReference>
<dbReference type="PRINTS" id="PR00503">
    <property type="entry name" value="BROMODOMAIN"/>
</dbReference>
<evidence type="ECO:0000256" key="6">
    <source>
        <dbReference type="ARBA" id="ARBA00023242"/>
    </source>
</evidence>
<evidence type="ECO:0000256" key="5">
    <source>
        <dbReference type="ARBA" id="ARBA00023163"/>
    </source>
</evidence>
<feature type="compositionally biased region" description="Basic and acidic residues" evidence="9">
    <location>
        <begin position="518"/>
        <end position="530"/>
    </location>
</feature>
<dbReference type="CDD" id="cd05506">
    <property type="entry name" value="Bromo_plant1"/>
    <property type="match status" value="1"/>
</dbReference>
<feature type="region of interest" description="Disordered" evidence="9">
    <location>
        <begin position="296"/>
        <end position="339"/>
    </location>
</feature>
<dbReference type="Gene3D" id="1.20.1270.220">
    <property type="match status" value="1"/>
</dbReference>
<comment type="subcellular location">
    <subcellularLocation>
        <location evidence="1">Nucleus</location>
    </subcellularLocation>
</comment>
<keyword evidence="13" id="KW-1185">Reference proteome</keyword>
<evidence type="ECO:0000256" key="2">
    <source>
        <dbReference type="ARBA" id="ARBA00023015"/>
    </source>
</evidence>
<feature type="region of interest" description="Disordered" evidence="9">
    <location>
        <begin position="420"/>
        <end position="450"/>
    </location>
</feature>
<dbReference type="InterPro" id="IPR052442">
    <property type="entry name" value="Env_Response_Regulator"/>
</dbReference>
<feature type="domain" description="Bromo" evidence="10">
    <location>
        <begin position="199"/>
        <end position="271"/>
    </location>
</feature>
<feature type="compositionally biased region" description="Polar residues" evidence="9">
    <location>
        <begin position="420"/>
        <end position="444"/>
    </location>
</feature>
<dbReference type="OrthoDB" id="21449at2759"/>
<dbReference type="InterPro" id="IPR001487">
    <property type="entry name" value="Bromodomain"/>
</dbReference>
<feature type="compositionally biased region" description="Low complexity" evidence="9">
    <location>
        <begin position="479"/>
        <end position="495"/>
    </location>
</feature>
<evidence type="ECO:0000256" key="3">
    <source>
        <dbReference type="ARBA" id="ARBA00023054"/>
    </source>
</evidence>
<dbReference type="PANTHER" id="PTHR46136:SF1">
    <property type="entry name" value="TRANSCRIPTION FACTOR GTE11-RELATED"/>
    <property type="match status" value="1"/>
</dbReference>